<reference evidence="2" key="1">
    <citation type="submission" date="2022-11" db="UniProtKB">
        <authorList>
            <consortium name="WormBaseParasite"/>
        </authorList>
    </citation>
    <scope>IDENTIFICATION</scope>
</reference>
<protein>
    <submittedName>
        <fullName evidence="2">Uncharacterized protein</fullName>
    </submittedName>
</protein>
<evidence type="ECO:0000313" key="1">
    <source>
        <dbReference type="Proteomes" id="UP000887565"/>
    </source>
</evidence>
<name>A0A915L6K4_ROMCU</name>
<dbReference type="WBParaSite" id="nRc.2.0.1.t45380-RA">
    <property type="protein sequence ID" value="nRc.2.0.1.t45380-RA"/>
    <property type="gene ID" value="nRc.2.0.1.g45380"/>
</dbReference>
<proteinExistence type="predicted"/>
<sequence>MKKTTTQFTHARNTDTYYVLHTKNVEDVMKRDWELGAHLTLAPVLLWRLSTEDKVDAKAFFPLMILRLQLHTFNKGECHMDATHPDLVDDHGNSFNEEGLKMTSF</sequence>
<dbReference type="AlphaFoldDB" id="A0A915L6K4"/>
<evidence type="ECO:0000313" key="2">
    <source>
        <dbReference type="WBParaSite" id="nRc.2.0.1.t45380-RA"/>
    </source>
</evidence>
<accession>A0A915L6K4</accession>
<organism evidence="1 2">
    <name type="scientific">Romanomermis culicivorax</name>
    <name type="common">Nematode worm</name>
    <dbReference type="NCBI Taxonomy" id="13658"/>
    <lineage>
        <taxon>Eukaryota</taxon>
        <taxon>Metazoa</taxon>
        <taxon>Ecdysozoa</taxon>
        <taxon>Nematoda</taxon>
        <taxon>Enoplea</taxon>
        <taxon>Dorylaimia</taxon>
        <taxon>Mermithida</taxon>
        <taxon>Mermithoidea</taxon>
        <taxon>Mermithidae</taxon>
        <taxon>Romanomermis</taxon>
    </lineage>
</organism>
<dbReference type="Proteomes" id="UP000887565">
    <property type="component" value="Unplaced"/>
</dbReference>
<keyword evidence="1" id="KW-1185">Reference proteome</keyword>